<dbReference type="GO" id="GO:0070370">
    <property type="term" value="P:cellular heat acclimation"/>
    <property type="evidence" value="ECO:0007669"/>
    <property type="project" value="TreeGrafter"/>
</dbReference>
<reference evidence="3 4" key="1">
    <citation type="journal article" date="2018" name="Mol. Biol. Evol.">
        <title>Broad Genomic Sampling Reveals a Smut Pathogenic Ancestry of the Fungal Clade Ustilaginomycotina.</title>
        <authorList>
            <person name="Kijpornyongpan T."/>
            <person name="Mondo S.J."/>
            <person name="Barry K."/>
            <person name="Sandor L."/>
            <person name="Lee J."/>
            <person name="Lipzen A."/>
            <person name="Pangilinan J."/>
            <person name="LaButti K."/>
            <person name="Hainaut M."/>
            <person name="Henrissat B."/>
            <person name="Grigoriev I.V."/>
            <person name="Spatafora J.W."/>
            <person name="Aime M.C."/>
        </authorList>
    </citation>
    <scope>NUCLEOTIDE SEQUENCE [LARGE SCALE GENOMIC DNA]</scope>
    <source>
        <strain evidence="3 4">MCA 4198</strain>
    </source>
</reference>
<dbReference type="AlphaFoldDB" id="A0A316YHS4"/>
<protein>
    <recommendedName>
        <fullName evidence="5">Heat shock factor binding protein 1-domain-containing protein</fullName>
    </recommendedName>
</protein>
<comment type="similarity">
    <text evidence="1">Belongs to the HSBP1 family.</text>
</comment>
<dbReference type="GO" id="GO:0005634">
    <property type="term" value="C:nucleus"/>
    <property type="evidence" value="ECO:0007669"/>
    <property type="project" value="TreeGrafter"/>
</dbReference>
<feature type="compositionally biased region" description="Low complexity" evidence="2">
    <location>
        <begin position="1"/>
        <end position="13"/>
    </location>
</feature>
<gene>
    <name evidence="3" type="ORF">FA10DRAFT_288249</name>
</gene>
<dbReference type="GeneID" id="37046107"/>
<sequence>MSTLAAAAKGDAAPLSTTPALKSGSGGANAAAGAATTTTTTGTGTATGTAATTKDSEVPLAGSAAPAAPALAAGPVTDMGAFGQISSPHELTDWVDGVLDQLEARFASMSSQVDLRMKEMSERIDALETSIEDLITGATAPVPAQHTGSGGTQGPQDE</sequence>
<feature type="region of interest" description="Disordered" evidence="2">
    <location>
        <begin position="137"/>
        <end position="158"/>
    </location>
</feature>
<evidence type="ECO:0008006" key="5">
    <source>
        <dbReference type="Google" id="ProtNLM"/>
    </source>
</evidence>
<dbReference type="Proteomes" id="UP000245768">
    <property type="component" value="Unassembled WGS sequence"/>
</dbReference>
<feature type="compositionally biased region" description="Gly residues" evidence="2">
    <location>
        <begin position="148"/>
        <end position="158"/>
    </location>
</feature>
<dbReference type="Gene3D" id="1.20.5.430">
    <property type="match status" value="1"/>
</dbReference>
<evidence type="ECO:0000256" key="2">
    <source>
        <dbReference type="SAM" id="MobiDB-lite"/>
    </source>
</evidence>
<dbReference type="RefSeq" id="XP_025375920.1">
    <property type="nucleotide sequence ID" value="XM_025524191.1"/>
</dbReference>
<feature type="region of interest" description="Disordered" evidence="2">
    <location>
        <begin position="1"/>
        <end position="56"/>
    </location>
</feature>
<dbReference type="EMBL" id="KZ819638">
    <property type="protein sequence ID" value="PWN88722.1"/>
    <property type="molecule type" value="Genomic_DNA"/>
</dbReference>
<dbReference type="InterPro" id="IPR009643">
    <property type="entry name" value="HS1-bd"/>
</dbReference>
<dbReference type="GO" id="GO:0005829">
    <property type="term" value="C:cytosol"/>
    <property type="evidence" value="ECO:0007669"/>
    <property type="project" value="TreeGrafter"/>
</dbReference>
<organism evidence="3 4">
    <name type="scientific">Acaromyces ingoldii</name>
    <dbReference type="NCBI Taxonomy" id="215250"/>
    <lineage>
        <taxon>Eukaryota</taxon>
        <taxon>Fungi</taxon>
        <taxon>Dikarya</taxon>
        <taxon>Basidiomycota</taxon>
        <taxon>Ustilaginomycotina</taxon>
        <taxon>Exobasidiomycetes</taxon>
        <taxon>Exobasidiales</taxon>
        <taxon>Cryptobasidiaceae</taxon>
        <taxon>Acaromyces</taxon>
    </lineage>
</organism>
<evidence type="ECO:0000313" key="4">
    <source>
        <dbReference type="Proteomes" id="UP000245768"/>
    </source>
</evidence>
<dbReference type="Pfam" id="PF06825">
    <property type="entry name" value="HSBP1"/>
    <property type="match status" value="1"/>
</dbReference>
<evidence type="ECO:0000313" key="3">
    <source>
        <dbReference type="EMBL" id="PWN88722.1"/>
    </source>
</evidence>
<dbReference type="PANTHER" id="PTHR19424:SF0">
    <property type="entry name" value="HEAT SHOCK FACTOR BINDING PROTEIN 1"/>
    <property type="match status" value="1"/>
</dbReference>
<dbReference type="InParanoid" id="A0A316YHS4"/>
<dbReference type="GO" id="GO:0003714">
    <property type="term" value="F:transcription corepressor activity"/>
    <property type="evidence" value="ECO:0007669"/>
    <property type="project" value="InterPro"/>
</dbReference>
<dbReference type="STRING" id="215250.A0A316YHS4"/>
<keyword evidence="4" id="KW-1185">Reference proteome</keyword>
<dbReference type="OrthoDB" id="4159489at2759"/>
<accession>A0A316YHS4</accession>
<dbReference type="PANTHER" id="PTHR19424">
    <property type="entry name" value="HEAT SHOCK FACTOR BINDING PROTEIN 1"/>
    <property type="match status" value="1"/>
</dbReference>
<name>A0A316YHS4_9BASI</name>
<evidence type="ECO:0000256" key="1">
    <source>
        <dbReference type="ARBA" id="ARBA00006349"/>
    </source>
</evidence>
<feature type="compositionally biased region" description="Low complexity" evidence="2">
    <location>
        <begin position="28"/>
        <end position="56"/>
    </location>
</feature>
<proteinExistence type="inferred from homology"/>